<sequence length="673" mass="75566">MAPRRPLWKLMSSQMGNHLDGLERSASRKPAVHVANPRCHSLRKVCTFTERPKDANEIRRIEDLEREIGSLKERLEKRPEADIWQAIPASQTSPSASQMPIQYQSPDQFRGPENSISTHTSPATVIIPPTLGSLPRRATGSSSGSPNVSLLPPPPTQGHKRKRTHFEMGAVAVPDLVEAGLVTDQDATSYWAAFFSGCDRFVPVFDPRFDSMESIRLRSSLLFGAICSVGCRVINGADSRQWHVLSFQTQRMLNAAITTPTEATPETIQALLVRACYVNERSLLIAIATRMAFEVGLPEAYDVMSAHCVAKNTPRMDTIDDASQDDVVLMRKARTWLHLLVMGHILHVDAGDLPAFRFRGAARRSRILLESPCSNDMDLYLFSQVELNALRANIYNSLSQCADADEDDIMEMVRDAKIDIEVWFNDWTRIYEQRRPHMPWLQPNLIVQRHWADSMALCRAVRASGVENVRAMSQTQKTILLMAKASLRQHLEVILMEPRHYLYGLRFAMDFVWAKNAFCFLLLLKLSLLLPDDGDQQSNRDLVEKGRILLGELRNANGGRGEGSKASASSLYLQLVQASIEKYHHALQKDGGLRTGEPSLPATIQMEQSRVDGQTELESFVPEQFVFEWDFPGLTLFSSPLTETGWLDDFLAGGLDSNDEFYGMGWASVDFSF</sequence>
<keyword evidence="2" id="KW-0805">Transcription regulation</keyword>
<dbReference type="AlphaFoldDB" id="A0A0G4N8G0"/>
<dbReference type="GO" id="GO:0005634">
    <property type="term" value="C:nucleus"/>
    <property type="evidence" value="ECO:0007669"/>
    <property type="project" value="UniProtKB-SubCell"/>
</dbReference>
<evidence type="ECO:0000256" key="6">
    <source>
        <dbReference type="SAM" id="MobiDB-lite"/>
    </source>
</evidence>
<dbReference type="GO" id="GO:0000976">
    <property type="term" value="F:transcription cis-regulatory region binding"/>
    <property type="evidence" value="ECO:0007669"/>
    <property type="project" value="TreeGrafter"/>
</dbReference>
<organism evidence="7 8">
    <name type="scientific">Verticillium longisporum</name>
    <name type="common">Verticillium dahliae var. longisporum</name>
    <dbReference type="NCBI Taxonomy" id="100787"/>
    <lineage>
        <taxon>Eukaryota</taxon>
        <taxon>Fungi</taxon>
        <taxon>Dikarya</taxon>
        <taxon>Ascomycota</taxon>
        <taxon>Pezizomycotina</taxon>
        <taxon>Sordariomycetes</taxon>
        <taxon>Hypocreomycetidae</taxon>
        <taxon>Glomerellales</taxon>
        <taxon>Plectosphaerellaceae</taxon>
        <taxon>Verticillium</taxon>
    </lineage>
</organism>
<evidence type="ECO:0000256" key="5">
    <source>
        <dbReference type="ARBA" id="ARBA00023242"/>
    </source>
</evidence>
<dbReference type="CDD" id="cd12148">
    <property type="entry name" value="fungal_TF_MHR"/>
    <property type="match status" value="1"/>
</dbReference>
<evidence type="ECO:0000256" key="3">
    <source>
        <dbReference type="ARBA" id="ARBA00023125"/>
    </source>
</evidence>
<gene>
    <name evidence="7" type="ORF">BN1708_008846</name>
</gene>
<keyword evidence="4" id="KW-0804">Transcription</keyword>
<dbReference type="Proteomes" id="UP000044602">
    <property type="component" value="Unassembled WGS sequence"/>
</dbReference>
<dbReference type="PANTHER" id="PTHR31845">
    <property type="entry name" value="FINGER DOMAIN PROTEIN, PUTATIVE-RELATED"/>
    <property type="match status" value="1"/>
</dbReference>
<comment type="subcellular location">
    <subcellularLocation>
        <location evidence="1">Nucleus</location>
    </subcellularLocation>
</comment>
<protein>
    <recommendedName>
        <fullName evidence="9">Transcription factor domain-containing protein</fullName>
    </recommendedName>
</protein>
<dbReference type="STRING" id="100787.A0A0G4N8G0"/>
<proteinExistence type="predicted"/>
<reference evidence="7 8" key="1">
    <citation type="submission" date="2015-05" db="EMBL/GenBank/DDBJ databases">
        <authorList>
            <person name="Wang D.B."/>
            <person name="Wang M."/>
        </authorList>
    </citation>
    <scope>NUCLEOTIDE SEQUENCE [LARGE SCALE GENOMIC DNA]</scope>
    <source>
        <strain evidence="7">VL1</strain>
    </source>
</reference>
<accession>A0A0G4N8G0</accession>
<evidence type="ECO:0000313" key="7">
    <source>
        <dbReference type="EMBL" id="CRK42733.1"/>
    </source>
</evidence>
<keyword evidence="8" id="KW-1185">Reference proteome</keyword>
<evidence type="ECO:0000256" key="2">
    <source>
        <dbReference type="ARBA" id="ARBA00023015"/>
    </source>
</evidence>
<dbReference type="PANTHER" id="PTHR31845:SF33">
    <property type="entry name" value="ZN(II)2CYS6 TRANSCRIPTION FACTOR (EUROFUNG)"/>
    <property type="match status" value="1"/>
</dbReference>
<name>A0A0G4N8G0_VERLO</name>
<feature type="compositionally biased region" description="Polar residues" evidence="6">
    <location>
        <begin position="114"/>
        <end position="123"/>
    </location>
</feature>
<evidence type="ECO:0000313" key="8">
    <source>
        <dbReference type="Proteomes" id="UP000044602"/>
    </source>
</evidence>
<dbReference type="GO" id="GO:0000981">
    <property type="term" value="F:DNA-binding transcription factor activity, RNA polymerase II-specific"/>
    <property type="evidence" value="ECO:0007669"/>
    <property type="project" value="TreeGrafter"/>
</dbReference>
<dbReference type="InterPro" id="IPR051089">
    <property type="entry name" value="prtT"/>
</dbReference>
<feature type="compositionally biased region" description="Polar residues" evidence="6">
    <location>
        <begin position="139"/>
        <end position="148"/>
    </location>
</feature>
<evidence type="ECO:0000256" key="4">
    <source>
        <dbReference type="ARBA" id="ARBA00023163"/>
    </source>
</evidence>
<feature type="region of interest" description="Disordered" evidence="6">
    <location>
        <begin position="109"/>
        <end position="161"/>
    </location>
</feature>
<keyword evidence="5" id="KW-0539">Nucleus</keyword>
<evidence type="ECO:0000256" key="1">
    <source>
        <dbReference type="ARBA" id="ARBA00004123"/>
    </source>
</evidence>
<evidence type="ECO:0008006" key="9">
    <source>
        <dbReference type="Google" id="ProtNLM"/>
    </source>
</evidence>
<dbReference type="EMBL" id="CVQH01027749">
    <property type="protein sequence ID" value="CRK42733.1"/>
    <property type="molecule type" value="Genomic_DNA"/>
</dbReference>
<keyword evidence="3" id="KW-0238">DNA-binding</keyword>